<keyword evidence="5" id="KW-1185">Reference proteome</keyword>
<dbReference type="OrthoDB" id="6083863at2759"/>
<reference evidence="4 5" key="1">
    <citation type="submission" date="2017-06" db="EMBL/GenBank/DDBJ databases">
        <title>A platform for efficient transgenesis in Macrostomum lignano, a flatworm model organism for stem cell research.</title>
        <authorList>
            <person name="Berezikov E."/>
        </authorList>
    </citation>
    <scope>NUCLEOTIDE SEQUENCE [LARGE SCALE GENOMIC DNA]</scope>
    <source>
        <strain evidence="4">DV1</strain>
        <tissue evidence="4">Whole organism</tissue>
    </source>
</reference>
<feature type="signal peptide" evidence="3">
    <location>
        <begin position="1"/>
        <end position="23"/>
    </location>
</feature>
<feature type="chain" id="PRO_5011972572" description="Protein sleepless" evidence="3">
    <location>
        <begin position="24"/>
        <end position="163"/>
    </location>
</feature>
<evidence type="ECO:0000256" key="1">
    <source>
        <dbReference type="ARBA" id="ARBA00022729"/>
    </source>
</evidence>
<evidence type="ECO:0000313" key="4">
    <source>
        <dbReference type="EMBL" id="PAA91143.1"/>
    </source>
</evidence>
<proteinExistence type="predicted"/>
<keyword evidence="2" id="KW-0325">Glycoprotein</keyword>
<evidence type="ECO:0008006" key="6">
    <source>
        <dbReference type="Google" id="ProtNLM"/>
    </source>
</evidence>
<dbReference type="Proteomes" id="UP000215902">
    <property type="component" value="Unassembled WGS sequence"/>
</dbReference>
<organism evidence="4 5">
    <name type="scientific">Macrostomum lignano</name>
    <dbReference type="NCBI Taxonomy" id="282301"/>
    <lineage>
        <taxon>Eukaryota</taxon>
        <taxon>Metazoa</taxon>
        <taxon>Spiralia</taxon>
        <taxon>Lophotrochozoa</taxon>
        <taxon>Platyhelminthes</taxon>
        <taxon>Rhabditophora</taxon>
        <taxon>Macrostomorpha</taxon>
        <taxon>Macrostomida</taxon>
        <taxon>Macrostomidae</taxon>
        <taxon>Macrostomum</taxon>
    </lineage>
</organism>
<evidence type="ECO:0000256" key="2">
    <source>
        <dbReference type="ARBA" id="ARBA00023180"/>
    </source>
</evidence>
<sequence length="163" mass="17978">MQPGYACLLALFCSAWLCALVSGQAEVRVDETPAPTTTPKKGFRCIVCDDTRQDHCATWDRFSHSVDCVNDSRIDSTKPIGCRKMVQTVGDKVYVSRQCTNLVNDDIQGCIERVGTKKIKVRYCHCREPECNSARPTAVPASWTLQLMSLMCLGGLLTVAGSR</sequence>
<dbReference type="EMBL" id="NIVC01000094">
    <property type="protein sequence ID" value="PAA91143.1"/>
    <property type="molecule type" value="Genomic_DNA"/>
</dbReference>
<keyword evidence="1 3" id="KW-0732">Signal</keyword>
<evidence type="ECO:0000313" key="5">
    <source>
        <dbReference type="Proteomes" id="UP000215902"/>
    </source>
</evidence>
<dbReference type="Pfam" id="PF17064">
    <property type="entry name" value="QVR"/>
    <property type="match status" value="1"/>
</dbReference>
<dbReference type="InterPro" id="IPR031424">
    <property type="entry name" value="QVR-like"/>
</dbReference>
<evidence type="ECO:0000256" key="3">
    <source>
        <dbReference type="SAM" id="SignalP"/>
    </source>
</evidence>
<comment type="caution">
    <text evidence="4">The sequence shown here is derived from an EMBL/GenBank/DDBJ whole genome shotgun (WGS) entry which is preliminary data.</text>
</comment>
<dbReference type="AlphaFoldDB" id="A0A267GYN0"/>
<protein>
    <recommendedName>
        <fullName evidence="6">Protein sleepless</fullName>
    </recommendedName>
</protein>
<name>A0A267GYN0_9PLAT</name>
<dbReference type="GO" id="GO:0030431">
    <property type="term" value="P:sleep"/>
    <property type="evidence" value="ECO:0007669"/>
    <property type="project" value="InterPro"/>
</dbReference>
<dbReference type="STRING" id="282301.A0A267GYN0"/>
<accession>A0A267GYN0</accession>
<gene>
    <name evidence="4" type="ORF">BOX15_Mlig010837g3</name>
</gene>
<dbReference type="GO" id="GO:0032222">
    <property type="term" value="P:regulation of synaptic transmission, cholinergic"/>
    <property type="evidence" value="ECO:0007669"/>
    <property type="project" value="InterPro"/>
</dbReference>